<dbReference type="EMBL" id="KB468113">
    <property type="protein sequence ID" value="PCH40802.1"/>
    <property type="molecule type" value="Genomic_DNA"/>
</dbReference>
<evidence type="ECO:0000256" key="4">
    <source>
        <dbReference type="ARBA" id="ARBA00023242"/>
    </source>
</evidence>
<dbReference type="SUPFAM" id="SSF57701">
    <property type="entry name" value="Zn2/Cys6 DNA-binding domain"/>
    <property type="match status" value="1"/>
</dbReference>
<keyword evidence="9" id="KW-1185">Reference proteome</keyword>
<evidence type="ECO:0000259" key="7">
    <source>
        <dbReference type="PROSITE" id="PS50048"/>
    </source>
</evidence>
<dbReference type="OrthoDB" id="2791100at2759"/>
<feature type="region of interest" description="Disordered" evidence="6">
    <location>
        <begin position="597"/>
        <end position="625"/>
    </location>
</feature>
<dbReference type="SMART" id="SM00066">
    <property type="entry name" value="GAL4"/>
    <property type="match status" value="1"/>
</dbReference>
<name>A0A2H3JEZ2_WOLCO</name>
<organism evidence="8 9">
    <name type="scientific">Wolfiporia cocos (strain MD-104)</name>
    <name type="common">Brown rot fungus</name>
    <dbReference type="NCBI Taxonomy" id="742152"/>
    <lineage>
        <taxon>Eukaryota</taxon>
        <taxon>Fungi</taxon>
        <taxon>Dikarya</taxon>
        <taxon>Basidiomycota</taxon>
        <taxon>Agaricomycotina</taxon>
        <taxon>Agaricomycetes</taxon>
        <taxon>Polyporales</taxon>
        <taxon>Phaeolaceae</taxon>
        <taxon>Wolfiporia</taxon>
    </lineage>
</organism>
<dbReference type="GO" id="GO:0008270">
    <property type="term" value="F:zinc ion binding"/>
    <property type="evidence" value="ECO:0007669"/>
    <property type="project" value="InterPro"/>
</dbReference>
<dbReference type="Gene3D" id="4.10.240.10">
    <property type="entry name" value="Zn(2)-C6 fungal-type DNA-binding domain"/>
    <property type="match status" value="1"/>
</dbReference>
<evidence type="ECO:0000256" key="1">
    <source>
        <dbReference type="ARBA" id="ARBA00023015"/>
    </source>
</evidence>
<evidence type="ECO:0000256" key="6">
    <source>
        <dbReference type="SAM" id="MobiDB-lite"/>
    </source>
</evidence>
<evidence type="ECO:0000256" key="2">
    <source>
        <dbReference type="ARBA" id="ARBA00023125"/>
    </source>
</evidence>
<proteinExistence type="predicted"/>
<dbReference type="InterPro" id="IPR036864">
    <property type="entry name" value="Zn2-C6_fun-type_DNA-bd_sf"/>
</dbReference>
<feature type="compositionally biased region" description="Basic and acidic residues" evidence="6">
    <location>
        <begin position="601"/>
        <end position="617"/>
    </location>
</feature>
<evidence type="ECO:0000313" key="9">
    <source>
        <dbReference type="Proteomes" id="UP000218811"/>
    </source>
</evidence>
<reference evidence="8 9" key="1">
    <citation type="journal article" date="2012" name="Science">
        <title>The Paleozoic origin of enzymatic lignin decomposition reconstructed from 31 fungal genomes.</title>
        <authorList>
            <person name="Floudas D."/>
            <person name="Binder M."/>
            <person name="Riley R."/>
            <person name="Barry K."/>
            <person name="Blanchette R.A."/>
            <person name="Henrissat B."/>
            <person name="Martinez A.T."/>
            <person name="Otillar R."/>
            <person name="Spatafora J.W."/>
            <person name="Yadav J.S."/>
            <person name="Aerts A."/>
            <person name="Benoit I."/>
            <person name="Boyd A."/>
            <person name="Carlson A."/>
            <person name="Copeland A."/>
            <person name="Coutinho P.M."/>
            <person name="de Vries R.P."/>
            <person name="Ferreira P."/>
            <person name="Findley K."/>
            <person name="Foster B."/>
            <person name="Gaskell J."/>
            <person name="Glotzer D."/>
            <person name="Gorecki P."/>
            <person name="Heitman J."/>
            <person name="Hesse C."/>
            <person name="Hori C."/>
            <person name="Igarashi K."/>
            <person name="Jurgens J.A."/>
            <person name="Kallen N."/>
            <person name="Kersten P."/>
            <person name="Kohler A."/>
            <person name="Kuees U."/>
            <person name="Kumar T.K.A."/>
            <person name="Kuo A."/>
            <person name="LaButti K."/>
            <person name="Larrondo L.F."/>
            <person name="Lindquist E."/>
            <person name="Ling A."/>
            <person name="Lombard V."/>
            <person name="Lucas S."/>
            <person name="Lundell T."/>
            <person name="Martin R."/>
            <person name="McLaughlin D.J."/>
            <person name="Morgenstern I."/>
            <person name="Morin E."/>
            <person name="Murat C."/>
            <person name="Nagy L.G."/>
            <person name="Nolan M."/>
            <person name="Ohm R.A."/>
            <person name="Patyshakuliyeva A."/>
            <person name="Rokas A."/>
            <person name="Ruiz-Duenas F.J."/>
            <person name="Sabat G."/>
            <person name="Salamov A."/>
            <person name="Samejima M."/>
            <person name="Schmutz J."/>
            <person name="Slot J.C."/>
            <person name="St John F."/>
            <person name="Stenlid J."/>
            <person name="Sun H."/>
            <person name="Sun S."/>
            <person name="Syed K."/>
            <person name="Tsang A."/>
            <person name="Wiebenga A."/>
            <person name="Young D."/>
            <person name="Pisabarro A."/>
            <person name="Eastwood D.C."/>
            <person name="Martin F."/>
            <person name="Cullen D."/>
            <person name="Grigoriev I.V."/>
            <person name="Hibbett D.S."/>
        </authorList>
    </citation>
    <scope>NUCLEOTIDE SEQUENCE [LARGE SCALE GENOMIC DNA]</scope>
    <source>
        <strain evidence="8 9">MD-104</strain>
    </source>
</reference>
<dbReference type="GO" id="GO:0003677">
    <property type="term" value="F:DNA binding"/>
    <property type="evidence" value="ECO:0007669"/>
    <property type="project" value="UniProtKB-KW"/>
</dbReference>
<keyword evidence="4" id="KW-0539">Nucleus</keyword>
<dbReference type="InterPro" id="IPR001138">
    <property type="entry name" value="Zn2Cys6_DnaBD"/>
</dbReference>
<feature type="coiled-coil region" evidence="5">
    <location>
        <begin position="666"/>
        <end position="693"/>
    </location>
</feature>
<keyword evidence="3" id="KW-0804">Transcription</keyword>
<feature type="domain" description="Zn(2)-C6 fungal-type" evidence="7">
    <location>
        <begin position="633"/>
        <end position="663"/>
    </location>
</feature>
<dbReference type="PROSITE" id="PS50048">
    <property type="entry name" value="ZN2_CY6_FUNGAL_2"/>
    <property type="match status" value="1"/>
</dbReference>
<gene>
    <name evidence="8" type="ORF">WOLCODRAFT_137007</name>
</gene>
<dbReference type="PROSITE" id="PS00463">
    <property type="entry name" value="ZN2_CY6_FUNGAL_1"/>
    <property type="match status" value="1"/>
</dbReference>
<protein>
    <recommendedName>
        <fullName evidence="7">Zn(2)-C6 fungal-type domain-containing protein</fullName>
    </recommendedName>
</protein>
<dbReference type="PANTHER" id="PTHR47424">
    <property type="entry name" value="REGULATORY PROTEIN GAL4"/>
    <property type="match status" value="1"/>
</dbReference>
<dbReference type="PANTHER" id="PTHR47424:SF3">
    <property type="entry name" value="REGULATORY PROTEIN GAL4"/>
    <property type="match status" value="1"/>
</dbReference>
<accession>A0A2H3JEZ2</accession>
<dbReference type="GO" id="GO:0000981">
    <property type="term" value="F:DNA-binding transcription factor activity, RNA polymerase II-specific"/>
    <property type="evidence" value="ECO:0007669"/>
    <property type="project" value="InterPro"/>
</dbReference>
<dbReference type="Proteomes" id="UP000218811">
    <property type="component" value="Unassembled WGS sequence"/>
</dbReference>
<evidence type="ECO:0000256" key="3">
    <source>
        <dbReference type="ARBA" id="ARBA00023163"/>
    </source>
</evidence>
<evidence type="ECO:0000313" key="8">
    <source>
        <dbReference type="EMBL" id="PCH40802.1"/>
    </source>
</evidence>
<dbReference type="AlphaFoldDB" id="A0A2H3JEZ2"/>
<evidence type="ECO:0000256" key="5">
    <source>
        <dbReference type="SAM" id="Coils"/>
    </source>
</evidence>
<keyword evidence="2" id="KW-0238">DNA-binding</keyword>
<keyword evidence="5" id="KW-0175">Coiled coil</keyword>
<keyword evidence="1" id="KW-0805">Transcription regulation</keyword>
<sequence length="752" mass="82749">MTTAWDVYDKLFRPRGYGHAMWSPAPHARGTADIADVGWIWKGRFYRFINAAQPAQNPINQCWHEFSQSDYEPIEIDSKQLIEEPDLIMTKALGSRSVSARAVSTGANGHGAGFDVKVKCSQQQAALLLLPDGRAQQRQYVGTQIKNYVRQNEPKWWAMAQLSNISVRREELLFVTGWVKTSDWELAVCTYDAWSGEVSLKAGVGHLAAISFSGSSLQEIISGWECKSLSHELKAKTHGNAHCIFLQYCKIKHRLGLWPRMKAAAEPQDPSGANDDANEEAVYIIKDELSDSRQGSPLEYVPQIKRDDPVDDILDYILENAAAAEIAFATTQDVACLLRMNTNTNEGINFRDIIGSAGPVIEVDETGMGFLCLDEHQGANMWTDSESSSIYIGTSDGRSSGYSIEPAALIHNYTEVHDLPYYDVAAVNNTSSPDPAFMADTNPMAENLRSDGSAIVADFTEGECAFVTSSQPMPLSAHLPCGFFSHDEARGVCYGNELTCSQYASRDSECALSRVENRAASSSHDAGPRLHRTSMGTHVQVGPNYSQLPGVLSSHASLPITDVMPYTLQQTPEIPPWFSASSTSDSSYSIPVKVENYETETSGRRKLDEKHADDHDQQVPAKGASKRRRVQPTCVFCRGRKIVCDGNEPTCSQCARRDLTCEYRQQKELNSDIQELHSRIDNVQARLAHMKALSEQDTPILEQIRAANPELPGISPLNPGDLNANFLHSTLHEIKEILPSGSAPGTSSSAPC</sequence>
<dbReference type="CDD" id="cd00067">
    <property type="entry name" value="GAL4"/>
    <property type="match status" value="1"/>
</dbReference>
<dbReference type="Pfam" id="PF00172">
    <property type="entry name" value="Zn_clus"/>
    <property type="match status" value="1"/>
</dbReference>
<dbReference type="InterPro" id="IPR051127">
    <property type="entry name" value="Fungal_SecMet_Regulators"/>
</dbReference>